<dbReference type="InterPro" id="IPR005119">
    <property type="entry name" value="LysR_subst-bd"/>
</dbReference>
<dbReference type="GO" id="GO:0032993">
    <property type="term" value="C:protein-DNA complex"/>
    <property type="evidence" value="ECO:0007669"/>
    <property type="project" value="TreeGrafter"/>
</dbReference>
<dbReference type="GO" id="GO:0003677">
    <property type="term" value="F:DNA binding"/>
    <property type="evidence" value="ECO:0007669"/>
    <property type="project" value="UniProtKB-KW"/>
</dbReference>
<accession>A0A6P0CGK3</accession>
<sequence>MGIDLRHLRCFIAVAEELHFRRAAERLGIAQPALSRTVQNLERELGVTLFDRSNRVIEITKAGRTFLTGCHGVLNGFEKTIEDTRRIHLGKVGSLRIGYTDMAIAGVLPGLLRDFQDRQPDIDLELRHAVTSDQLHHLDDGELDFGFVTGAIDRVGYAYQPVQSEGFVCVVHNGHPFAKRQSVRLEELARENLVHGSSTDWEYFFSYLIPLCRKAGFEPQFVQEGRNTTAILGLVACGVGITLLTDFVCKTVPPGLVVVPLANLKERLDTVALWKTDTDTDTDARRLFIDFLNEQLEPDASAIAHTEAVVG</sequence>
<dbReference type="RefSeq" id="WP_164355346.1">
    <property type="nucleotide sequence ID" value="NZ_JAABNT010000015.1"/>
</dbReference>
<gene>
    <name evidence="6" type="ORF">GV827_18705</name>
</gene>
<dbReference type="InterPro" id="IPR036388">
    <property type="entry name" value="WH-like_DNA-bd_sf"/>
</dbReference>
<dbReference type="EMBL" id="JAABNT010000015">
    <property type="protein sequence ID" value="NEK24418.1"/>
    <property type="molecule type" value="Genomic_DNA"/>
</dbReference>
<keyword evidence="3" id="KW-0238">DNA-binding</keyword>
<evidence type="ECO:0000313" key="7">
    <source>
        <dbReference type="Proteomes" id="UP000468591"/>
    </source>
</evidence>
<dbReference type="Pfam" id="PF00126">
    <property type="entry name" value="HTH_1"/>
    <property type="match status" value="1"/>
</dbReference>
<dbReference type="PRINTS" id="PR00039">
    <property type="entry name" value="HTHLYSR"/>
</dbReference>
<dbReference type="PANTHER" id="PTHR30346">
    <property type="entry name" value="TRANSCRIPTIONAL DUAL REGULATOR HCAR-RELATED"/>
    <property type="match status" value="1"/>
</dbReference>
<dbReference type="InterPro" id="IPR036390">
    <property type="entry name" value="WH_DNA-bd_sf"/>
</dbReference>
<reference evidence="6 7" key="1">
    <citation type="submission" date="2020-01" db="EMBL/GenBank/DDBJ databases">
        <title>Sulfitobacter sediminilitoris sp. nov., isolated from a tidal flat.</title>
        <authorList>
            <person name="Park S."/>
            <person name="Yoon J.-H."/>
        </authorList>
    </citation>
    <scope>NUCLEOTIDE SEQUENCE [LARGE SCALE GENOMIC DNA]</scope>
    <source>
        <strain evidence="6 7">JBTF-M27</strain>
    </source>
</reference>
<evidence type="ECO:0000259" key="5">
    <source>
        <dbReference type="PROSITE" id="PS50931"/>
    </source>
</evidence>
<organism evidence="6 7">
    <name type="scientific">Sulfitobacter sediminilitoris</name>
    <dbReference type="NCBI Taxonomy" id="2698830"/>
    <lineage>
        <taxon>Bacteria</taxon>
        <taxon>Pseudomonadati</taxon>
        <taxon>Pseudomonadota</taxon>
        <taxon>Alphaproteobacteria</taxon>
        <taxon>Rhodobacterales</taxon>
        <taxon>Roseobacteraceae</taxon>
        <taxon>Sulfitobacter</taxon>
    </lineage>
</organism>
<dbReference type="Gene3D" id="3.40.190.10">
    <property type="entry name" value="Periplasmic binding protein-like II"/>
    <property type="match status" value="2"/>
</dbReference>
<feature type="domain" description="HTH lysR-type" evidence="5">
    <location>
        <begin position="3"/>
        <end position="60"/>
    </location>
</feature>
<dbReference type="InterPro" id="IPR000847">
    <property type="entry name" value="LysR_HTH_N"/>
</dbReference>
<dbReference type="FunFam" id="1.10.10.10:FF:000001">
    <property type="entry name" value="LysR family transcriptional regulator"/>
    <property type="match status" value="1"/>
</dbReference>
<keyword evidence="2" id="KW-0805">Transcription regulation</keyword>
<name>A0A6P0CGK3_9RHOB</name>
<evidence type="ECO:0000256" key="4">
    <source>
        <dbReference type="ARBA" id="ARBA00023163"/>
    </source>
</evidence>
<comment type="caution">
    <text evidence="6">The sequence shown here is derived from an EMBL/GenBank/DDBJ whole genome shotgun (WGS) entry which is preliminary data.</text>
</comment>
<evidence type="ECO:0000256" key="1">
    <source>
        <dbReference type="ARBA" id="ARBA00009437"/>
    </source>
</evidence>
<keyword evidence="4" id="KW-0804">Transcription</keyword>
<evidence type="ECO:0000256" key="3">
    <source>
        <dbReference type="ARBA" id="ARBA00023125"/>
    </source>
</evidence>
<dbReference type="Pfam" id="PF03466">
    <property type="entry name" value="LysR_substrate"/>
    <property type="match status" value="1"/>
</dbReference>
<evidence type="ECO:0000256" key="2">
    <source>
        <dbReference type="ARBA" id="ARBA00023015"/>
    </source>
</evidence>
<dbReference type="SUPFAM" id="SSF46785">
    <property type="entry name" value="Winged helix' DNA-binding domain"/>
    <property type="match status" value="1"/>
</dbReference>
<dbReference type="CDD" id="cd08414">
    <property type="entry name" value="PBP2_LTTR_aromatics_like"/>
    <property type="match status" value="1"/>
</dbReference>
<protein>
    <submittedName>
        <fullName evidence="6">LysR family transcriptional regulator</fullName>
    </submittedName>
</protein>
<dbReference type="Gene3D" id="1.10.10.10">
    <property type="entry name" value="Winged helix-like DNA-binding domain superfamily/Winged helix DNA-binding domain"/>
    <property type="match status" value="1"/>
</dbReference>
<evidence type="ECO:0000313" key="6">
    <source>
        <dbReference type="EMBL" id="NEK24418.1"/>
    </source>
</evidence>
<keyword evidence="7" id="KW-1185">Reference proteome</keyword>
<proteinExistence type="inferred from homology"/>
<dbReference type="GO" id="GO:0003700">
    <property type="term" value="F:DNA-binding transcription factor activity"/>
    <property type="evidence" value="ECO:0007669"/>
    <property type="project" value="InterPro"/>
</dbReference>
<dbReference type="PROSITE" id="PS50931">
    <property type="entry name" value="HTH_LYSR"/>
    <property type="match status" value="1"/>
</dbReference>
<dbReference type="Proteomes" id="UP000468591">
    <property type="component" value="Unassembled WGS sequence"/>
</dbReference>
<dbReference type="PANTHER" id="PTHR30346:SF0">
    <property type="entry name" value="HCA OPERON TRANSCRIPTIONAL ACTIVATOR HCAR"/>
    <property type="match status" value="1"/>
</dbReference>
<dbReference type="SUPFAM" id="SSF53850">
    <property type="entry name" value="Periplasmic binding protein-like II"/>
    <property type="match status" value="1"/>
</dbReference>
<comment type="similarity">
    <text evidence="1">Belongs to the LysR transcriptional regulatory family.</text>
</comment>
<dbReference type="AlphaFoldDB" id="A0A6P0CGK3"/>